<evidence type="ECO:0000256" key="6">
    <source>
        <dbReference type="PROSITE-ProRule" id="PRU10141"/>
    </source>
</evidence>
<dbReference type="EMBL" id="MLAK01000807">
    <property type="protein sequence ID" value="OHT04029.1"/>
    <property type="molecule type" value="Genomic_DNA"/>
</dbReference>
<name>A0A1J4K3G2_9EUKA</name>
<evidence type="ECO:0000313" key="9">
    <source>
        <dbReference type="Proteomes" id="UP000179807"/>
    </source>
</evidence>
<dbReference type="GeneID" id="94840927"/>
<evidence type="ECO:0000256" key="3">
    <source>
        <dbReference type="ARBA" id="ARBA00022741"/>
    </source>
</evidence>
<dbReference type="OrthoDB" id="9332038at2759"/>
<dbReference type="Gene3D" id="3.30.200.20">
    <property type="entry name" value="Phosphorylase Kinase, domain 1"/>
    <property type="match status" value="1"/>
</dbReference>
<keyword evidence="5 6" id="KW-0067">ATP-binding</keyword>
<evidence type="ECO:0000256" key="4">
    <source>
        <dbReference type="ARBA" id="ARBA00022777"/>
    </source>
</evidence>
<sequence>MQSSKPARTLIEPSEPVGNDGFDNENGDLILHYNDEIIDEATGKVFLAKIHLGHGEFGHVYKVSLKGQKISAGQPLTSFAMKISRNDPDALEQFECEGDVLNYIFSSLSEDALKHVCRFESFFIYHNHACLVTEALGPTLLKILQERKFAGLGLDLVQSVLKDILATLAAFSEIDLIHTDVKPENILQQNMISKHVKLIDYGNACSVGEDSNFYIQSRFYRSPEVILNLPFDGKIDVWSLGCVAAELMLGLPLLPGQDERHQLFLINKMFGPFPKEMLANSPIALDFFSEDGVIFQELEPPDFRPYFVQEKLNDIILGYPIRPDATTAYKEKEMQNRSLFVNLLTKMLKLDPQERISAKDALNDPFLEVQFEED</sequence>
<evidence type="ECO:0000259" key="7">
    <source>
        <dbReference type="PROSITE" id="PS50011"/>
    </source>
</evidence>
<dbReference type="PROSITE" id="PS00107">
    <property type="entry name" value="PROTEIN_KINASE_ATP"/>
    <property type="match status" value="1"/>
</dbReference>
<dbReference type="AlphaFoldDB" id="A0A1J4K3G2"/>
<dbReference type="InterPro" id="IPR017441">
    <property type="entry name" value="Protein_kinase_ATP_BS"/>
</dbReference>
<dbReference type="SMART" id="SM00220">
    <property type="entry name" value="S_TKc"/>
    <property type="match status" value="1"/>
</dbReference>
<dbReference type="PROSITE" id="PS50011">
    <property type="entry name" value="PROTEIN_KINASE_DOM"/>
    <property type="match status" value="1"/>
</dbReference>
<dbReference type="Gene3D" id="1.10.510.10">
    <property type="entry name" value="Transferase(Phosphotransferase) domain 1"/>
    <property type="match status" value="1"/>
</dbReference>
<gene>
    <name evidence="8" type="primary">YAK1</name>
    <name evidence="8" type="ORF">TRFO_28519</name>
</gene>
<comment type="caution">
    <text evidence="8">The sequence shown here is derived from an EMBL/GenBank/DDBJ whole genome shotgun (WGS) entry which is preliminary data.</text>
</comment>
<reference evidence="8" key="1">
    <citation type="submission" date="2016-10" db="EMBL/GenBank/DDBJ databases">
        <authorList>
            <person name="Benchimol M."/>
            <person name="Almeida L.G."/>
            <person name="Vasconcelos A.T."/>
            <person name="Perreira-Neves A."/>
            <person name="Rosa I.A."/>
            <person name="Tasca T."/>
            <person name="Bogo M.R."/>
            <person name="de Souza W."/>
        </authorList>
    </citation>
    <scope>NUCLEOTIDE SEQUENCE [LARGE SCALE GENOMIC DNA]</scope>
    <source>
        <strain evidence="8">K</strain>
    </source>
</reference>
<dbReference type="GO" id="GO:0005737">
    <property type="term" value="C:cytoplasm"/>
    <property type="evidence" value="ECO:0007669"/>
    <property type="project" value="TreeGrafter"/>
</dbReference>
<keyword evidence="9" id="KW-1185">Reference proteome</keyword>
<keyword evidence="2" id="KW-0808">Transferase</keyword>
<feature type="domain" description="Protein kinase" evidence="7">
    <location>
        <begin position="46"/>
        <end position="367"/>
    </location>
</feature>
<keyword evidence="3 6" id="KW-0547">Nucleotide-binding</keyword>
<dbReference type="VEuPathDB" id="TrichDB:TRFO_28519"/>
<proteinExistence type="predicted"/>
<evidence type="ECO:0000256" key="5">
    <source>
        <dbReference type="ARBA" id="ARBA00022840"/>
    </source>
</evidence>
<evidence type="ECO:0000313" key="8">
    <source>
        <dbReference type="EMBL" id="OHT04029.1"/>
    </source>
</evidence>
<keyword evidence="4 8" id="KW-0418">Kinase</keyword>
<keyword evidence="1" id="KW-0723">Serine/threonine-protein kinase</keyword>
<protein>
    <submittedName>
        <fullName evidence="8">Dual specificity protein kinase YAK1 like protein</fullName>
    </submittedName>
</protein>
<evidence type="ECO:0000256" key="1">
    <source>
        <dbReference type="ARBA" id="ARBA00022527"/>
    </source>
</evidence>
<dbReference type="PANTHER" id="PTHR24058:SF17">
    <property type="entry name" value="HOMEODOMAIN INTERACTING PROTEIN KINASE, ISOFORM D"/>
    <property type="match status" value="1"/>
</dbReference>
<dbReference type="InterPro" id="IPR000719">
    <property type="entry name" value="Prot_kinase_dom"/>
</dbReference>
<dbReference type="InterPro" id="IPR050494">
    <property type="entry name" value="Ser_Thr_dual-spec_kinase"/>
</dbReference>
<dbReference type="GO" id="GO:0005524">
    <property type="term" value="F:ATP binding"/>
    <property type="evidence" value="ECO:0007669"/>
    <property type="project" value="UniProtKB-UniRule"/>
</dbReference>
<dbReference type="RefSeq" id="XP_068357165.1">
    <property type="nucleotide sequence ID" value="XM_068506223.1"/>
</dbReference>
<dbReference type="GO" id="GO:0004713">
    <property type="term" value="F:protein tyrosine kinase activity"/>
    <property type="evidence" value="ECO:0007669"/>
    <property type="project" value="TreeGrafter"/>
</dbReference>
<dbReference type="InterPro" id="IPR011009">
    <property type="entry name" value="Kinase-like_dom_sf"/>
</dbReference>
<dbReference type="Proteomes" id="UP000179807">
    <property type="component" value="Unassembled WGS sequence"/>
</dbReference>
<evidence type="ECO:0000256" key="2">
    <source>
        <dbReference type="ARBA" id="ARBA00022679"/>
    </source>
</evidence>
<organism evidence="8 9">
    <name type="scientific">Tritrichomonas foetus</name>
    <dbReference type="NCBI Taxonomy" id="1144522"/>
    <lineage>
        <taxon>Eukaryota</taxon>
        <taxon>Metamonada</taxon>
        <taxon>Parabasalia</taxon>
        <taxon>Tritrichomonadida</taxon>
        <taxon>Tritrichomonadidae</taxon>
        <taxon>Tritrichomonas</taxon>
    </lineage>
</organism>
<dbReference type="SUPFAM" id="SSF56112">
    <property type="entry name" value="Protein kinase-like (PK-like)"/>
    <property type="match status" value="1"/>
</dbReference>
<dbReference type="Pfam" id="PF00069">
    <property type="entry name" value="Pkinase"/>
    <property type="match status" value="1"/>
</dbReference>
<accession>A0A1J4K3G2</accession>
<dbReference type="PANTHER" id="PTHR24058">
    <property type="entry name" value="DUAL SPECIFICITY PROTEIN KINASE"/>
    <property type="match status" value="1"/>
</dbReference>
<dbReference type="GO" id="GO:0004674">
    <property type="term" value="F:protein serine/threonine kinase activity"/>
    <property type="evidence" value="ECO:0007669"/>
    <property type="project" value="UniProtKB-KW"/>
</dbReference>
<feature type="binding site" evidence="6">
    <location>
        <position position="82"/>
    </location>
    <ligand>
        <name>ATP</name>
        <dbReference type="ChEBI" id="CHEBI:30616"/>
    </ligand>
</feature>